<organism evidence="3 4">
    <name type="scientific">Erythrobacter litoralis</name>
    <dbReference type="NCBI Taxonomy" id="39960"/>
    <lineage>
        <taxon>Bacteria</taxon>
        <taxon>Pseudomonadati</taxon>
        <taxon>Pseudomonadota</taxon>
        <taxon>Alphaproteobacteria</taxon>
        <taxon>Sphingomonadales</taxon>
        <taxon>Erythrobacteraceae</taxon>
        <taxon>Erythrobacter/Porphyrobacter group</taxon>
        <taxon>Erythrobacter</taxon>
    </lineage>
</organism>
<comment type="caution">
    <text evidence="3">The sequence shown here is derived from an EMBL/GenBank/DDBJ whole genome shotgun (WGS) entry which is preliminary data.</text>
</comment>
<proteinExistence type="predicted"/>
<sequence length="88" mass="8960">MKKTASSIPPAFPLALPLALAALGLASCGSQQESKAYPEIEEPESAGSQETAIGGIAEPNTPDEAIADETAGSVENELTDEDEAGMVE</sequence>
<name>A0A074MZ38_9SPHN</name>
<evidence type="ECO:0008006" key="5">
    <source>
        <dbReference type="Google" id="ProtNLM"/>
    </source>
</evidence>
<feature type="compositionally biased region" description="Acidic residues" evidence="1">
    <location>
        <begin position="77"/>
        <end position="88"/>
    </location>
</feature>
<dbReference type="Proteomes" id="UP000027866">
    <property type="component" value="Unassembled WGS sequence"/>
</dbReference>
<keyword evidence="4" id="KW-1185">Reference proteome</keyword>
<feature type="region of interest" description="Disordered" evidence="1">
    <location>
        <begin position="30"/>
        <end position="88"/>
    </location>
</feature>
<dbReference type="OrthoDB" id="9940491at2"/>
<protein>
    <recommendedName>
        <fullName evidence="5">Argininosuccinate lyase</fullName>
    </recommendedName>
</protein>
<dbReference type="RefSeq" id="WP_034900956.1">
    <property type="nucleotide sequence ID" value="NZ_CP017057.1"/>
</dbReference>
<dbReference type="AlphaFoldDB" id="A0A074MZ38"/>
<feature type="chain" id="PRO_5001697435" description="Argininosuccinate lyase" evidence="2">
    <location>
        <begin position="22"/>
        <end position="88"/>
    </location>
</feature>
<keyword evidence="2" id="KW-0732">Signal</keyword>
<evidence type="ECO:0000256" key="1">
    <source>
        <dbReference type="SAM" id="MobiDB-lite"/>
    </source>
</evidence>
<dbReference type="PATRIC" id="fig|39960.10.peg.1924"/>
<dbReference type="KEGG" id="elq:Ga0102493_112828"/>
<evidence type="ECO:0000313" key="4">
    <source>
        <dbReference type="Proteomes" id="UP000027866"/>
    </source>
</evidence>
<reference evidence="3 4" key="1">
    <citation type="submission" date="2014-04" db="EMBL/GenBank/DDBJ databases">
        <title>A comprehensive comparison of genomes of Erythrobacter spp. Strains.</title>
        <authorList>
            <person name="Zheng Q."/>
        </authorList>
    </citation>
    <scope>NUCLEOTIDE SEQUENCE [LARGE SCALE GENOMIC DNA]</scope>
    <source>
        <strain evidence="3 4">DSM 8509</strain>
    </source>
</reference>
<evidence type="ECO:0000256" key="2">
    <source>
        <dbReference type="SAM" id="SignalP"/>
    </source>
</evidence>
<evidence type="ECO:0000313" key="3">
    <source>
        <dbReference type="EMBL" id="KEO98684.1"/>
    </source>
</evidence>
<feature type="signal peptide" evidence="2">
    <location>
        <begin position="1"/>
        <end position="21"/>
    </location>
</feature>
<dbReference type="PROSITE" id="PS51257">
    <property type="entry name" value="PROKAR_LIPOPROTEIN"/>
    <property type="match status" value="1"/>
</dbReference>
<gene>
    <name evidence="3" type="ORF">EH32_06150</name>
</gene>
<dbReference type="EMBL" id="JMIX01000003">
    <property type="protein sequence ID" value="KEO98684.1"/>
    <property type="molecule type" value="Genomic_DNA"/>
</dbReference>
<accession>A0A074MZ38</accession>